<dbReference type="Proteomes" id="UP000626697">
    <property type="component" value="Unassembled WGS sequence"/>
</dbReference>
<organism evidence="1 2">
    <name type="scientific">Peribacillus huizhouensis</name>
    <dbReference type="NCBI Taxonomy" id="1501239"/>
    <lineage>
        <taxon>Bacteria</taxon>
        <taxon>Bacillati</taxon>
        <taxon>Bacillota</taxon>
        <taxon>Bacilli</taxon>
        <taxon>Bacillales</taxon>
        <taxon>Bacillaceae</taxon>
        <taxon>Peribacillus</taxon>
    </lineage>
</organism>
<name>A0ABR6CU79_9BACI</name>
<evidence type="ECO:0000313" key="2">
    <source>
        <dbReference type="Proteomes" id="UP000626697"/>
    </source>
</evidence>
<gene>
    <name evidence="1" type="ORF">HNP81_003918</name>
</gene>
<proteinExistence type="predicted"/>
<dbReference type="EMBL" id="JACJHX010000015">
    <property type="protein sequence ID" value="MBA9028598.1"/>
    <property type="molecule type" value="Genomic_DNA"/>
</dbReference>
<sequence>MVNLSIPTIQSGNIIIERKIRYDSLVLEYSCKLLKVQNQNVVLFHIIQESFTMIANQTTLTTPKGSYTITYY</sequence>
<comment type="caution">
    <text evidence="1">The sequence shown here is derived from an EMBL/GenBank/DDBJ whole genome shotgun (WGS) entry which is preliminary data.</text>
</comment>
<evidence type="ECO:0000313" key="1">
    <source>
        <dbReference type="EMBL" id="MBA9028598.1"/>
    </source>
</evidence>
<accession>A0ABR6CU79</accession>
<reference evidence="1 2" key="1">
    <citation type="submission" date="2020-08" db="EMBL/GenBank/DDBJ databases">
        <title>Genomic Encyclopedia of Type Strains, Phase IV (KMG-IV): sequencing the most valuable type-strain genomes for metagenomic binning, comparative biology and taxonomic classification.</title>
        <authorList>
            <person name="Goeker M."/>
        </authorList>
    </citation>
    <scope>NUCLEOTIDE SEQUENCE [LARGE SCALE GENOMIC DNA]</scope>
    <source>
        <strain evidence="1 2">DSM 105481</strain>
    </source>
</reference>
<protein>
    <submittedName>
        <fullName evidence="1">Uncharacterized protein</fullName>
    </submittedName>
</protein>
<keyword evidence="2" id="KW-1185">Reference proteome</keyword>